<name>A0A0C3NXU0_PISTI</name>
<proteinExistence type="predicted"/>
<dbReference type="AlphaFoldDB" id="A0A0C3NXU0"/>
<organism evidence="1 2">
    <name type="scientific">Pisolithus tinctorius Marx 270</name>
    <dbReference type="NCBI Taxonomy" id="870435"/>
    <lineage>
        <taxon>Eukaryota</taxon>
        <taxon>Fungi</taxon>
        <taxon>Dikarya</taxon>
        <taxon>Basidiomycota</taxon>
        <taxon>Agaricomycotina</taxon>
        <taxon>Agaricomycetes</taxon>
        <taxon>Agaricomycetidae</taxon>
        <taxon>Boletales</taxon>
        <taxon>Sclerodermatineae</taxon>
        <taxon>Pisolithaceae</taxon>
        <taxon>Pisolithus</taxon>
    </lineage>
</organism>
<dbReference type="InParanoid" id="A0A0C3NXU0"/>
<evidence type="ECO:0000313" key="1">
    <source>
        <dbReference type="EMBL" id="KIO05645.1"/>
    </source>
</evidence>
<accession>A0A0C3NXU0</accession>
<reference evidence="1 2" key="1">
    <citation type="submission" date="2014-04" db="EMBL/GenBank/DDBJ databases">
        <authorList>
            <consortium name="DOE Joint Genome Institute"/>
            <person name="Kuo A."/>
            <person name="Kohler A."/>
            <person name="Costa M.D."/>
            <person name="Nagy L.G."/>
            <person name="Floudas D."/>
            <person name="Copeland A."/>
            <person name="Barry K.W."/>
            <person name="Cichocki N."/>
            <person name="Veneault-Fourrey C."/>
            <person name="LaButti K."/>
            <person name="Lindquist E.A."/>
            <person name="Lipzen A."/>
            <person name="Lundell T."/>
            <person name="Morin E."/>
            <person name="Murat C."/>
            <person name="Sun H."/>
            <person name="Tunlid A."/>
            <person name="Henrissat B."/>
            <person name="Grigoriev I.V."/>
            <person name="Hibbett D.S."/>
            <person name="Martin F."/>
            <person name="Nordberg H.P."/>
            <person name="Cantor M.N."/>
            <person name="Hua S.X."/>
        </authorList>
    </citation>
    <scope>NUCLEOTIDE SEQUENCE [LARGE SCALE GENOMIC DNA]</scope>
    <source>
        <strain evidence="1 2">Marx 270</strain>
    </source>
</reference>
<sequence length="116" mass="12588">MGSCLRYRKLTCPTLSSRRSSRSQPSSEVITIASIVRHSRLPLSHNRTAFSSADSGGIWPFIIFTGKFSFLNLGVCPLFQCAPGSCEWKRSGCGSQASRMVNGAVRGWMLSSTVPA</sequence>
<dbReference type="EMBL" id="KN831966">
    <property type="protein sequence ID" value="KIO05645.1"/>
    <property type="molecule type" value="Genomic_DNA"/>
</dbReference>
<gene>
    <name evidence="1" type="ORF">M404DRAFT_513362</name>
</gene>
<reference evidence="2" key="2">
    <citation type="submission" date="2015-01" db="EMBL/GenBank/DDBJ databases">
        <title>Evolutionary Origins and Diversification of the Mycorrhizal Mutualists.</title>
        <authorList>
            <consortium name="DOE Joint Genome Institute"/>
            <consortium name="Mycorrhizal Genomics Consortium"/>
            <person name="Kohler A."/>
            <person name="Kuo A."/>
            <person name="Nagy L.G."/>
            <person name="Floudas D."/>
            <person name="Copeland A."/>
            <person name="Barry K.W."/>
            <person name="Cichocki N."/>
            <person name="Veneault-Fourrey C."/>
            <person name="LaButti K."/>
            <person name="Lindquist E.A."/>
            <person name="Lipzen A."/>
            <person name="Lundell T."/>
            <person name="Morin E."/>
            <person name="Murat C."/>
            <person name="Riley R."/>
            <person name="Ohm R."/>
            <person name="Sun H."/>
            <person name="Tunlid A."/>
            <person name="Henrissat B."/>
            <person name="Grigoriev I.V."/>
            <person name="Hibbett D.S."/>
            <person name="Martin F."/>
        </authorList>
    </citation>
    <scope>NUCLEOTIDE SEQUENCE [LARGE SCALE GENOMIC DNA]</scope>
    <source>
        <strain evidence="2">Marx 270</strain>
    </source>
</reference>
<dbReference type="HOGENOM" id="CLU_2097812_0_0_1"/>
<keyword evidence="2" id="KW-1185">Reference proteome</keyword>
<dbReference type="Proteomes" id="UP000054217">
    <property type="component" value="Unassembled WGS sequence"/>
</dbReference>
<protein>
    <submittedName>
        <fullName evidence="1">Uncharacterized protein</fullName>
    </submittedName>
</protein>
<evidence type="ECO:0000313" key="2">
    <source>
        <dbReference type="Proteomes" id="UP000054217"/>
    </source>
</evidence>